<sequence length="103" mass="12212">MDEEHVKPISLKALVDNVREKIIFVESNEEFIDFLSSFLTMPMGTIIRLIRNRPPTMRIGCMNNLYECIENLDVQLFRNEACKKMLLYPEMRLRSVRETKIEC</sequence>
<evidence type="ECO:0000313" key="1">
    <source>
        <dbReference type="EMBL" id="KAJ0085028.1"/>
    </source>
</evidence>
<accession>A0ACC1AF93</accession>
<comment type="caution">
    <text evidence="1">The sequence shown here is derived from an EMBL/GenBank/DDBJ whole genome shotgun (WGS) entry which is preliminary data.</text>
</comment>
<keyword evidence="2" id="KW-1185">Reference proteome</keyword>
<dbReference type="EMBL" id="CM047907">
    <property type="protein sequence ID" value="KAJ0085028.1"/>
    <property type="molecule type" value="Genomic_DNA"/>
</dbReference>
<dbReference type="Proteomes" id="UP001164250">
    <property type="component" value="Chromosome 11"/>
</dbReference>
<evidence type="ECO:0000313" key="2">
    <source>
        <dbReference type="Proteomes" id="UP001164250"/>
    </source>
</evidence>
<protein>
    <submittedName>
        <fullName evidence="1">Uncharacterized protein</fullName>
    </submittedName>
</protein>
<organism evidence="1 2">
    <name type="scientific">Pistacia atlantica</name>
    <dbReference type="NCBI Taxonomy" id="434234"/>
    <lineage>
        <taxon>Eukaryota</taxon>
        <taxon>Viridiplantae</taxon>
        <taxon>Streptophyta</taxon>
        <taxon>Embryophyta</taxon>
        <taxon>Tracheophyta</taxon>
        <taxon>Spermatophyta</taxon>
        <taxon>Magnoliopsida</taxon>
        <taxon>eudicotyledons</taxon>
        <taxon>Gunneridae</taxon>
        <taxon>Pentapetalae</taxon>
        <taxon>rosids</taxon>
        <taxon>malvids</taxon>
        <taxon>Sapindales</taxon>
        <taxon>Anacardiaceae</taxon>
        <taxon>Pistacia</taxon>
    </lineage>
</organism>
<reference evidence="2" key="1">
    <citation type="journal article" date="2023" name="G3 (Bethesda)">
        <title>Genome assembly and association tests identify interacting loci associated with vigor, precocity, and sex in interspecific pistachio rootstocks.</title>
        <authorList>
            <person name="Palmer W."/>
            <person name="Jacygrad E."/>
            <person name="Sagayaradj S."/>
            <person name="Cavanaugh K."/>
            <person name="Han R."/>
            <person name="Bertier L."/>
            <person name="Beede B."/>
            <person name="Kafkas S."/>
            <person name="Golino D."/>
            <person name="Preece J."/>
            <person name="Michelmore R."/>
        </authorList>
    </citation>
    <scope>NUCLEOTIDE SEQUENCE [LARGE SCALE GENOMIC DNA]</scope>
</reference>
<proteinExistence type="predicted"/>
<gene>
    <name evidence="1" type="ORF">Patl1_31191</name>
</gene>
<name>A0ACC1AF93_9ROSI</name>